<proteinExistence type="predicted"/>
<organism evidence="1 2">
    <name type="scientific">Caballeronia sordidicola</name>
    <name type="common">Burkholderia sordidicola</name>
    <dbReference type="NCBI Taxonomy" id="196367"/>
    <lineage>
        <taxon>Bacteria</taxon>
        <taxon>Pseudomonadati</taxon>
        <taxon>Pseudomonadota</taxon>
        <taxon>Betaproteobacteria</taxon>
        <taxon>Burkholderiales</taxon>
        <taxon>Burkholderiaceae</taxon>
        <taxon>Caballeronia</taxon>
    </lineage>
</organism>
<dbReference type="AlphaFoldDB" id="A0A158F9C9"/>
<dbReference type="EMBL" id="FCOC02000002">
    <property type="protein sequence ID" value="SAL16305.1"/>
    <property type="molecule type" value="Genomic_DNA"/>
</dbReference>
<protein>
    <submittedName>
        <fullName evidence="1">Uncharacterized protein</fullName>
    </submittedName>
</protein>
<dbReference type="RefSeq" id="WP_060817459.1">
    <property type="nucleotide sequence ID" value="NZ_FCOC02000002.1"/>
</dbReference>
<evidence type="ECO:0000313" key="2">
    <source>
        <dbReference type="Proteomes" id="UP000054893"/>
    </source>
</evidence>
<dbReference type="Proteomes" id="UP000054893">
    <property type="component" value="Unassembled WGS sequence"/>
</dbReference>
<name>A0A158F9C9_CABSO</name>
<sequence length="172" mass="18594">MTKPTNTIRAGATQTDRNASGIGQTLCIAMRLWGYEESEVQSWMRELPRLNGAITWKISHDRLAHGADVVVHIVKPSRRASAALCWNCAGANYAVSQSLAECGIEMILFEGNSDQLPRKRTGHWAAAGTLSPKAALGRLGCLIAASSTRQPLMPAVVRRDLLSMITPQLDAA</sequence>
<dbReference type="OrthoDB" id="8970032at2"/>
<reference evidence="1 2" key="1">
    <citation type="submission" date="2016-01" db="EMBL/GenBank/DDBJ databases">
        <authorList>
            <person name="Oliw E.H."/>
        </authorList>
    </citation>
    <scope>NUCLEOTIDE SEQUENCE [LARGE SCALE GENOMIC DNA]</scope>
    <source>
        <strain evidence="1">LMG 22029</strain>
    </source>
</reference>
<accession>A0A158F9C9</accession>
<evidence type="ECO:0000313" key="1">
    <source>
        <dbReference type="EMBL" id="SAL16305.1"/>
    </source>
</evidence>
<gene>
    <name evidence="1" type="ORF">AWB64_00964</name>
</gene>